<feature type="signal peptide" evidence="1">
    <location>
        <begin position="1"/>
        <end position="20"/>
    </location>
</feature>
<evidence type="ECO:0000313" key="3">
    <source>
        <dbReference type="Proteomes" id="UP000271587"/>
    </source>
</evidence>
<protein>
    <recommendedName>
        <fullName evidence="4">Lipoprotein</fullName>
    </recommendedName>
</protein>
<dbReference type="RefSeq" id="WP_123933771.1">
    <property type="nucleotide sequence ID" value="NZ_CP033897.1"/>
</dbReference>
<proteinExistence type="predicted"/>
<reference evidence="2 3" key="1">
    <citation type="submission" date="2018-11" db="EMBL/GenBank/DDBJ databases">
        <authorList>
            <person name="Kleinhagauer T."/>
            <person name="Glaeser S.P."/>
            <person name="Spergser J."/>
            <person name="Ruckert C."/>
            <person name="Kaempfer P."/>
            <person name="Busse H.-J."/>
        </authorList>
    </citation>
    <scope>NUCLEOTIDE SEQUENCE [LARGE SCALE GENOMIC DNA]</scope>
    <source>
        <strain evidence="2 3">W8</strain>
    </source>
</reference>
<sequence precursor="true">MKTLRALIASLLLLSACTFGPEAPQNYEQALEQARAENLNHHASTDFEPTPQVVGDPYGDGVAASQRFFDASDTLIISDDEIHSQLRAASVAVVSHSPMVTMRDGNRASVLNEIDRLKARYVLLVGQVNIATTSGDTTVIQDPGTKKSLGDLTALQFTPTPVYDRTSVTEAIAHLEADRAELLVPEWPGVGEAPQASKANTQVNQGFPGQSKRDAEQTPLVIASPESSIAATATARAYGAGVKVMPYPDPRFDADTTLAVAGLSDEPLIALGSQFGTKEQLSQRILMAEKIRQWLPNDRGIVFSREPIYIEAPQWIKASTLIDGESFLANRDRALEWAETLHKRKQFGVLVFEPGKENVAQQVSKFDEVLALPNIGVAVDTSKSFPKAEGDGYVESQAVNAVAKVLASAVEEHQLAQKPLLIIAQEAGQIHHTESLNTNFPQVALSLAVDVRGDGTISAVKEHFERVYMRNQGWSASLFRDGSFIDGGTDRLLESEELRPQPLFALIGY</sequence>
<evidence type="ECO:0000313" key="2">
    <source>
        <dbReference type="EMBL" id="AZA11290.1"/>
    </source>
</evidence>
<keyword evidence="3" id="KW-1185">Reference proteome</keyword>
<dbReference type="OrthoDB" id="4419104at2"/>
<dbReference type="KEGG" id="cgk:CGERO_04870"/>
<dbReference type="AlphaFoldDB" id="A0A3G6J4E8"/>
<dbReference type="Proteomes" id="UP000271587">
    <property type="component" value="Chromosome"/>
</dbReference>
<dbReference type="PROSITE" id="PS51257">
    <property type="entry name" value="PROKAR_LIPOPROTEIN"/>
    <property type="match status" value="1"/>
</dbReference>
<name>A0A3G6J4E8_9CORY</name>
<dbReference type="EMBL" id="CP033897">
    <property type="protein sequence ID" value="AZA11290.1"/>
    <property type="molecule type" value="Genomic_DNA"/>
</dbReference>
<evidence type="ECO:0000256" key="1">
    <source>
        <dbReference type="SAM" id="SignalP"/>
    </source>
</evidence>
<gene>
    <name evidence="2" type="ORF">CGERO_04870</name>
</gene>
<accession>A0A3G6J4E8</accession>
<keyword evidence="1" id="KW-0732">Signal</keyword>
<organism evidence="2 3">
    <name type="scientific">Corynebacterium gerontici</name>
    <dbReference type="NCBI Taxonomy" id="2079234"/>
    <lineage>
        <taxon>Bacteria</taxon>
        <taxon>Bacillati</taxon>
        <taxon>Actinomycetota</taxon>
        <taxon>Actinomycetes</taxon>
        <taxon>Mycobacteriales</taxon>
        <taxon>Corynebacteriaceae</taxon>
        <taxon>Corynebacterium</taxon>
    </lineage>
</organism>
<evidence type="ECO:0008006" key="4">
    <source>
        <dbReference type="Google" id="ProtNLM"/>
    </source>
</evidence>
<feature type="chain" id="PRO_5038884417" description="Lipoprotein" evidence="1">
    <location>
        <begin position="21"/>
        <end position="509"/>
    </location>
</feature>